<keyword evidence="3" id="KW-1003">Cell membrane</keyword>
<feature type="transmembrane region" description="Helical" evidence="7">
    <location>
        <begin position="216"/>
        <end position="236"/>
    </location>
</feature>
<feature type="transmembrane region" description="Helical" evidence="7">
    <location>
        <begin position="149"/>
        <end position="182"/>
    </location>
</feature>
<comment type="subcellular location">
    <subcellularLocation>
        <location evidence="1">Cell membrane</location>
        <topology evidence="1">Multi-pass membrane protein</topology>
    </subcellularLocation>
</comment>
<evidence type="ECO:0000256" key="1">
    <source>
        <dbReference type="ARBA" id="ARBA00004651"/>
    </source>
</evidence>
<dbReference type="PANTHER" id="PTHR30250:SF10">
    <property type="entry name" value="LIPOPOLYSACCHARIDE BIOSYNTHESIS PROTEIN WZXC"/>
    <property type="match status" value="1"/>
</dbReference>
<dbReference type="AlphaFoldDB" id="A0A897NMD9"/>
<feature type="transmembrane region" description="Helical" evidence="7">
    <location>
        <begin position="423"/>
        <end position="443"/>
    </location>
</feature>
<comment type="similarity">
    <text evidence="2">Belongs to the polysaccharide synthase family.</text>
</comment>
<name>A0A897NMD9_9EURY</name>
<keyword evidence="4 7" id="KW-0812">Transmembrane</keyword>
<proteinExistence type="inferred from homology"/>
<feature type="transmembrane region" description="Helical" evidence="7">
    <location>
        <begin position="107"/>
        <end position="128"/>
    </location>
</feature>
<evidence type="ECO:0000313" key="9">
    <source>
        <dbReference type="Proteomes" id="UP000663305"/>
    </source>
</evidence>
<organism evidence="8 9">
    <name type="scientific">Halapricum desulfuricans</name>
    <dbReference type="NCBI Taxonomy" id="2841257"/>
    <lineage>
        <taxon>Archaea</taxon>
        <taxon>Methanobacteriati</taxon>
        <taxon>Methanobacteriota</taxon>
        <taxon>Stenosarchaea group</taxon>
        <taxon>Halobacteria</taxon>
        <taxon>Halobacteriales</taxon>
        <taxon>Haloarculaceae</taxon>
        <taxon>Halapricum</taxon>
    </lineage>
</organism>
<evidence type="ECO:0000256" key="6">
    <source>
        <dbReference type="ARBA" id="ARBA00023136"/>
    </source>
</evidence>
<feature type="transmembrane region" description="Helical" evidence="7">
    <location>
        <begin position="39"/>
        <end position="58"/>
    </location>
</feature>
<dbReference type="RefSeq" id="WP_229124530.1">
    <property type="nucleotide sequence ID" value="NZ_CP064789.1"/>
</dbReference>
<keyword evidence="6 7" id="KW-0472">Membrane</keyword>
<reference evidence="8" key="1">
    <citation type="submission" date="2020-11" db="EMBL/GenBank/DDBJ databases">
        <title>Carbohydrate-dependent, anaerobic sulfur respiration: A novel catabolism in halophilic archaea.</title>
        <authorList>
            <person name="Sorokin D.Y."/>
            <person name="Messina E."/>
            <person name="Smedile F."/>
            <person name="La Cono V."/>
            <person name="Hallsworth J.E."/>
            <person name="Yakimov M.M."/>
        </authorList>
    </citation>
    <scope>NUCLEOTIDE SEQUENCE</scope>
    <source>
        <strain evidence="8">HSR-Bgl</strain>
    </source>
</reference>
<evidence type="ECO:0000256" key="2">
    <source>
        <dbReference type="ARBA" id="ARBA00007430"/>
    </source>
</evidence>
<keyword evidence="5 7" id="KW-1133">Transmembrane helix</keyword>
<dbReference type="PANTHER" id="PTHR30250">
    <property type="entry name" value="PST FAMILY PREDICTED COLANIC ACID TRANSPORTER"/>
    <property type="match status" value="1"/>
</dbReference>
<feature type="transmembrane region" description="Helical" evidence="7">
    <location>
        <begin position="394"/>
        <end position="417"/>
    </location>
</feature>
<evidence type="ECO:0000256" key="7">
    <source>
        <dbReference type="SAM" id="Phobius"/>
    </source>
</evidence>
<gene>
    <name evidence="8" type="primary">aglR3</name>
    <name evidence="8" type="ORF">HSBGL_2228</name>
</gene>
<dbReference type="EMBL" id="CP064789">
    <property type="protein sequence ID" value="QSG12635.1"/>
    <property type="molecule type" value="Genomic_DNA"/>
</dbReference>
<accession>A0A897NMD9</accession>
<feature type="transmembrane region" description="Helical" evidence="7">
    <location>
        <begin position="12"/>
        <end position="33"/>
    </location>
</feature>
<dbReference type="Pfam" id="PF13440">
    <property type="entry name" value="Polysacc_synt_3"/>
    <property type="match status" value="1"/>
</dbReference>
<evidence type="ECO:0000313" key="8">
    <source>
        <dbReference type="EMBL" id="QSG12635.1"/>
    </source>
</evidence>
<dbReference type="Proteomes" id="UP000663305">
    <property type="component" value="Chromosome"/>
</dbReference>
<dbReference type="GeneID" id="68861752"/>
<feature type="transmembrane region" description="Helical" evidence="7">
    <location>
        <begin position="78"/>
        <end position="101"/>
    </location>
</feature>
<dbReference type="GO" id="GO:0005886">
    <property type="term" value="C:plasma membrane"/>
    <property type="evidence" value="ECO:0007669"/>
    <property type="project" value="UniProtKB-SubCell"/>
</dbReference>
<sequence length="468" mass="49463">MSRLRQSIGASVANAVQMGLGFVALAVVSRFYPQAEVGVYFYLLGIVVVIDSFARGFFRAILKREGEYDTDTRELTGLTALIIGISTVVFTGIAFGLELIGLISHPVAAVLIFIGTVGSRGFLMVLGGQGRVAERAWIEVLRTVLRGSIWVVAAILQLGVTWLAFGTAIAGTLVTTITISMLGSPSLPRRNTLNSVWEFARYSIPQTVVGGGFGRLTPVIVGGVIGPAAVGAWTIINRTMLPSMIVPSALGQLTIARSSQQTSRGEDHSKEVRLGTHFSSILAVPLTFGVLAIGDPVVTTLFGSQYNGLALLAGGIGIAKIFESQSNVLSSGIEGRDDPKEVFRVAVVAVTVGVLGTVIGAITIGLSGVVVAMILTAVVRYLMLVAVSEVSLSLGLFNQLVAGLLMGVIVFTLVETVGVPSTLWVFIHIGVGALVYTIILFPIDTEVRKVMIGASKELRDRIILVHEF</sequence>
<feature type="transmembrane region" description="Helical" evidence="7">
    <location>
        <begin position="368"/>
        <end position="387"/>
    </location>
</feature>
<evidence type="ECO:0000256" key="5">
    <source>
        <dbReference type="ARBA" id="ARBA00022989"/>
    </source>
</evidence>
<feature type="transmembrane region" description="Helical" evidence="7">
    <location>
        <begin position="274"/>
        <end position="293"/>
    </location>
</feature>
<evidence type="ECO:0000256" key="3">
    <source>
        <dbReference type="ARBA" id="ARBA00022475"/>
    </source>
</evidence>
<evidence type="ECO:0000256" key="4">
    <source>
        <dbReference type="ARBA" id="ARBA00022692"/>
    </source>
</evidence>
<protein>
    <submittedName>
        <fullName evidence="8">MATE family membrane protein, Rfbx family</fullName>
    </submittedName>
</protein>
<dbReference type="InterPro" id="IPR050833">
    <property type="entry name" value="Poly_Biosynth_Transport"/>
</dbReference>